<keyword evidence="5" id="KW-1133">Transmembrane helix</keyword>
<dbReference type="InterPro" id="IPR019734">
    <property type="entry name" value="TPR_rpt"/>
</dbReference>
<keyword evidence="1" id="KW-0235">DNA replication</keyword>
<feature type="domain" description="J" evidence="6">
    <location>
        <begin position="3"/>
        <end position="72"/>
    </location>
</feature>
<dbReference type="Pfam" id="PF00226">
    <property type="entry name" value="DnaJ"/>
    <property type="match status" value="1"/>
</dbReference>
<organism evidence="7 8">
    <name type="scientific">Lentibacillus kimchii</name>
    <dbReference type="NCBI Taxonomy" id="1542911"/>
    <lineage>
        <taxon>Bacteria</taxon>
        <taxon>Bacillati</taxon>
        <taxon>Bacillota</taxon>
        <taxon>Bacilli</taxon>
        <taxon>Bacillales</taxon>
        <taxon>Bacillaceae</taxon>
        <taxon>Lentibacillus</taxon>
    </lineage>
</organism>
<proteinExistence type="predicted"/>
<keyword evidence="5" id="KW-0812">Transmembrane</keyword>
<dbReference type="CDD" id="cd06257">
    <property type="entry name" value="DnaJ"/>
    <property type="match status" value="1"/>
</dbReference>
<dbReference type="InterPro" id="IPR036869">
    <property type="entry name" value="J_dom_sf"/>
</dbReference>
<dbReference type="EMBL" id="JBHTGR010000030">
    <property type="protein sequence ID" value="MFC7747477.1"/>
    <property type="molecule type" value="Genomic_DNA"/>
</dbReference>
<dbReference type="PROSITE" id="PS50005">
    <property type="entry name" value="TPR"/>
    <property type="match status" value="1"/>
</dbReference>
<dbReference type="SUPFAM" id="SSF48452">
    <property type="entry name" value="TPR-like"/>
    <property type="match status" value="1"/>
</dbReference>
<keyword evidence="8" id="KW-1185">Reference proteome</keyword>
<dbReference type="SMART" id="SM00028">
    <property type="entry name" value="TPR"/>
    <property type="match status" value="3"/>
</dbReference>
<keyword evidence="2" id="KW-0346">Stress response</keyword>
<dbReference type="Gene3D" id="1.25.40.10">
    <property type="entry name" value="Tetratricopeptide repeat domain"/>
    <property type="match status" value="2"/>
</dbReference>
<feature type="transmembrane region" description="Helical" evidence="5">
    <location>
        <begin position="323"/>
        <end position="356"/>
    </location>
</feature>
<evidence type="ECO:0000313" key="8">
    <source>
        <dbReference type="Proteomes" id="UP001596620"/>
    </source>
</evidence>
<dbReference type="PROSITE" id="PS50076">
    <property type="entry name" value="DNAJ_2"/>
    <property type="match status" value="1"/>
</dbReference>
<comment type="caution">
    <text evidence="7">The sequence shown here is derived from an EMBL/GenBank/DDBJ whole genome shotgun (WGS) entry which is preliminary data.</text>
</comment>
<evidence type="ECO:0000256" key="2">
    <source>
        <dbReference type="ARBA" id="ARBA00023016"/>
    </source>
</evidence>
<evidence type="ECO:0000256" key="1">
    <source>
        <dbReference type="ARBA" id="ARBA00022705"/>
    </source>
</evidence>
<accession>A0ABW2UU85</accession>
<dbReference type="PANTHER" id="PTHR12558:SF13">
    <property type="entry name" value="CELL DIVISION CYCLE PROTEIN 27 HOMOLOG"/>
    <property type="match status" value="1"/>
</dbReference>
<gene>
    <name evidence="7" type="ORF">ACFQU8_09570</name>
</gene>
<dbReference type="Proteomes" id="UP001596620">
    <property type="component" value="Unassembled WGS sequence"/>
</dbReference>
<sequence length="375" mass="43265">MEDYYDLLGLNGDASDEAIDEAINSGLKKWRKRVNAPDPQKQREASEKMEALQEAREILLDPVKREEYDHQLREAYEQQGDDTIPNEVDPHDESTSMDPADELIQEATALINQDNYADAIVVATKATEVNGNHPYAWEALAKAHFFWKEYGDALYEIKRAINLLPNEDFFYYIAFLCQYNRQDLKKSEKLNLAEEFLEKALHIKPDNPTYMEESASIAQERGKINKAINILKKVEKNHGLSDSARGDLGTLYYNRGLSQAQKVNFGRGRSDYYFTDRDSTLKGKDDFSEASKYVQNNSFKDAVNHRISQANDALSFKNRYKILALFILIVPLFFNALVSFNFIMIVFMAAAGYFTWKYGRVPKYELNRKYINSLR</sequence>
<keyword evidence="5" id="KW-0472">Membrane</keyword>
<name>A0ABW2UU85_9BACI</name>
<feature type="repeat" description="TPR" evidence="3">
    <location>
        <begin position="134"/>
        <end position="167"/>
    </location>
</feature>
<dbReference type="InterPro" id="IPR001623">
    <property type="entry name" value="DnaJ_domain"/>
</dbReference>
<evidence type="ECO:0000256" key="4">
    <source>
        <dbReference type="SAM" id="MobiDB-lite"/>
    </source>
</evidence>
<dbReference type="Gene3D" id="1.10.287.110">
    <property type="entry name" value="DnaJ domain"/>
    <property type="match status" value="1"/>
</dbReference>
<protein>
    <submittedName>
        <fullName evidence="7">DnaJ domain-containing protein</fullName>
    </submittedName>
</protein>
<dbReference type="SUPFAM" id="SSF46565">
    <property type="entry name" value="Chaperone J-domain"/>
    <property type="match status" value="1"/>
</dbReference>
<dbReference type="RefSeq" id="WP_382359209.1">
    <property type="nucleotide sequence ID" value="NZ_JBHTGR010000030.1"/>
</dbReference>
<feature type="region of interest" description="Disordered" evidence="4">
    <location>
        <begin position="76"/>
        <end position="96"/>
    </location>
</feature>
<evidence type="ECO:0000256" key="3">
    <source>
        <dbReference type="PROSITE-ProRule" id="PRU00339"/>
    </source>
</evidence>
<evidence type="ECO:0000256" key="5">
    <source>
        <dbReference type="SAM" id="Phobius"/>
    </source>
</evidence>
<reference evidence="8" key="1">
    <citation type="journal article" date="2019" name="Int. J. Syst. Evol. Microbiol.">
        <title>The Global Catalogue of Microorganisms (GCM) 10K type strain sequencing project: providing services to taxonomists for standard genome sequencing and annotation.</title>
        <authorList>
            <consortium name="The Broad Institute Genomics Platform"/>
            <consortium name="The Broad Institute Genome Sequencing Center for Infectious Disease"/>
            <person name="Wu L."/>
            <person name="Ma J."/>
        </authorList>
    </citation>
    <scope>NUCLEOTIDE SEQUENCE [LARGE SCALE GENOMIC DNA]</scope>
    <source>
        <strain evidence="8">JCM 30234</strain>
    </source>
</reference>
<dbReference type="PANTHER" id="PTHR12558">
    <property type="entry name" value="CELL DIVISION CYCLE 16,23,27"/>
    <property type="match status" value="1"/>
</dbReference>
<dbReference type="SMART" id="SM00271">
    <property type="entry name" value="DnaJ"/>
    <property type="match status" value="1"/>
</dbReference>
<dbReference type="PRINTS" id="PR00625">
    <property type="entry name" value="JDOMAIN"/>
</dbReference>
<evidence type="ECO:0000313" key="7">
    <source>
        <dbReference type="EMBL" id="MFC7747477.1"/>
    </source>
</evidence>
<dbReference type="InterPro" id="IPR011990">
    <property type="entry name" value="TPR-like_helical_dom_sf"/>
</dbReference>
<evidence type="ECO:0000259" key="6">
    <source>
        <dbReference type="PROSITE" id="PS50076"/>
    </source>
</evidence>
<keyword evidence="3" id="KW-0802">TPR repeat</keyword>